<gene>
    <name evidence="7 10" type="primary">glgA</name>
    <name evidence="10" type="ORF">H8698_12065</name>
</gene>
<dbReference type="EMBL" id="JACRSU010000005">
    <property type="protein sequence ID" value="MBC8541713.1"/>
    <property type="molecule type" value="Genomic_DNA"/>
</dbReference>
<dbReference type="InterPro" id="IPR011835">
    <property type="entry name" value="GS/SS"/>
</dbReference>
<reference evidence="10" key="1">
    <citation type="submission" date="2020-08" db="EMBL/GenBank/DDBJ databases">
        <title>Genome public.</title>
        <authorList>
            <person name="Liu C."/>
            <person name="Sun Q."/>
        </authorList>
    </citation>
    <scope>NUCLEOTIDE SEQUENCE</scope>
    <source>
        <strain evidence="10">H8</strain>
    </source>
</reference>
<dbReference type="Pfam" id="PF08323">
    <property type="entry name" value="Glyco_transf_5"/>
    <property type="match status" value="1"/>
</dbReference>
<dbReference type="GO" id="GO:0005978">
    <property type="term" value="P:glycogen biosynthetic process"/>
    <property type="evidence" value="ECO:0007669"/>
    <property type="project" value="UniProtKB-UniRule"/>
</dbReference>
<evidence type="ECO:0000259" key="8">
    <source>
        <dbReference type="Pfam" id="PF00534"/>
    </source>
</evidence>
<dbReference type="Gene3D" id="3.40.50.2000">
    <property type="entry name" value="Glycogen Phosphorylase B"/>
    <property type="match status" value="2"/>
</dbReference>
<dbReference type="GO" id="GO:0004373">
    <property type="term" value="F:alpha-1,4-glucan glucosyltransferase (UDP-glucose donor) activity"/>
    <property type="evidence" value="ECO:0007669"/>
    <property type="project" value="InterPro"/>
</dbReference>
<evidence type="ECO:0000256" key="5">
    <source>
        <dbReference type="ARBA" id="ARBA00022679"/>
    </source>
</evidence>
<evidence type="ECO:0000256" key="3">
    <source>
        <dbReference type="ARBA" id="ARBA00010281"/>
    </source>
</evidence>
<dbReference type="Pfam" id="PF00534">
    <property type="entry name" value="Glycos_transf_1"/>
    <property type="match status" value="1"/>
</dbReference>
<dbReference type="NCBIfam" id="NF001898">
    <property type="entry name" value="PRK00654.1-1"/>
    <property type="match status" value="1"/>
</dbReference>
<comment type="caution">
    <text evidence="10">The sequence shown here is derived from an EMBL/GenBank/DDBJ whole genome shotgun (WGS) entry which is preliminary data.</text>
</comment>
<dbReference type="PANTHER" id="PTHR45825">
    <property type="entry name" value="GRANULE-BOUND STARCH SYNTHASE 1, CHLOROPLASTIC/AMYLOPLASTIC"/>
    <property type="match status" value="1"/>
</dbReference>
<feature type="binding site" evidence="7">
    <location>
        <position position="15"/>
    </location>
    <ligand>
        <name>ADP-alpha-D-glucose</name>
        <dbReference type="ChEBI" id="CHEBI:57498"/>
    </ligand>
</feature>
<dbReference type="Proteomes" id="UP000611762">
    <property type="component" value="Unassembled WGS sequence"/>
</dbReference>
<comment type="similarity">
    <text evidence="3 7">Belongs to the glycosyltransferase 1 family. Bacterial/plant glycogen synthase subfamily.</text>
</comment>
<evidence type="ECO:0000256" key="7">
    <source>
        <dbReference type="HAMAP-Rule" id="MF_00484"/>
    </source>
</evidence>
<dbReference type="HAMAP" id="MF_00484">
    <property type="entry name" value="Glycogen_synth"/>
    <property type="match status" value="1"/>
</dbReference>
<keyword evidence="5 7" id="KW-0808">Transferase</keyword>
<keyword evidence="4 7" id="KW-0328">Glycosyltransferase</keyword>
<evidence type="ECO:0000256" key="6">
    <source>
        <dbReference type="ARBA" id="ARBA00023056"/>
    </source>
</evidence>
<evidence type="ECO:0000256" key="1">
    <source>
        <dbReference type="ARBA" id="ARBA00001478"/>
    </source>
</evidence>
<sequence length="473" mass="53507">MKVLFATSEAAPFIKTGGLGDVCGALPKALAEEGVDARVILPLYTCIDHTLKTQMKFLGSFDVSISWRKTYCGVFTATVGKVIYYFIDNEQYYSRPNVYGEYDDSERFAFFSKAVLDMLNMVDFFPDIIHINDWQTSLLPVYLNAFYRSDSRYASIKTVLSIHNIEFQGKYNPIILGSIFGLDINYRSLLLYDGDINLLKGGIEAADMVTTVSKTYADEILSPEFSFGLHNILHPRKYKLRGVVNGIDTTVFNPATDPHIARNYTYETIRFKSFNKKQLQKEMALEQSNDIPVIGMVTRLASQKGIDLLCEVMNELSGLPMQLIALGTGESHYESFFYSWEHSCRDKVRGYIGFSAEMAQKIYAGADLFLMPSKMEPCGLSQMIAMRYGTIPIVHATGGLKDTVEAFNPVTKTGNGITFQSYNAYDMLDAVKRAIDLFHNKPMWRALRKNAMSGDFSWKKPAQEYIEIYQQLL</sequence>
<dbReference type="InterPro" id="IPR001296">
    <property type="entry name" value="Glyco_trans_1"/>
</dbReference>
<dbReference type="PANTHER" id="PTHR45825:SF11">
    <property type="entry name" value="ALPHA AMYLASE DOMAIN-CONTAINING PROTEIN"/>
    <property type="match status" value="1"/>
</dbReference>
<keyword evidence="11" id="KW-1185">Reference proteome</keyword>
<proteinExistence type="inferred from homology"/>
<evidence type="ECO:0000256" key="4">
    <source>
        <dbReference type="ARBA" id="ARBA00022676"/>
    </source>
</evidence>
<dbReference type="InterPro" id="IPR013534">
    <property type="entry name" value="Starch_synth_cat_dom"/>
</dbReference>
<accession>A0A926HZR2</accession>
<feature type="domain" description="Glycosyl transferase family 1" evidence="8">
    <location>
        <begin position="289"/>
        <end position="436"/>
    </location>
</feature>
<name>A0A926HZR2_9FIRM</name>
<comment type="pathway">
    <text evidence="7">Glycan biosynthesis; glycogen biosynthesis.</text>
</comment>
<comment type="function">
    <text evidence="2 7">Synthesizes alpha-1,4-glucan chains using ADP-glucose.</text>
</comment>
<organism evidence="10 11">
    <name type="scientific">Congzhengia minquanensis</name>
    <dbReference type="NCBI Taxonomy" id="2763657"/>
    <lineage>
        <taxon>Bacteria</taxon>
        <taxon>Bacillati</taxon>
        <taxon>Bacillota</taxon>
        <taxon>Clostridia</taxon>
        <taxon>Eubacteriales</taxon>
        <taxon>Oscillospiraceae</taxon>
        <taxon>Congzhengia</taxon>
    </lineage>
</organism>
<evidence type="ECO:0000259" key="9">
    <source>
        <dbReference type="Pfam" id="PF08323"/>
    </source>
</evidence>
<evidence type="ECO:0000313" key="11">
    <source>
        <dbReference type="Proteomes" id="UP000611762"/>
    </source>
</evidence>
<dbReference type="RefSeq" id="WP_249313732.1">
    <property type="nucleotide sequence ID" value="NZ_JACRSU010000005.1"/>
</dbReference>
<evidence type="ECO:0000256" key="2">
    <source>
        <dbReference type="ARBA" id="ARBA00002764"/>
    </source>
</evidence>
<dbReference type="SUPFAM" id="SSF53756">
    <property type="entry name" value="UDP-Glycosyltransferase/glycogen phosphorylase"/>
    <property type="match status" value="1"/>
</dbReference>
<keyword evidence="6 7" id="KW-0320">Glycogen biosynthesis</keyword>
<evidence type="ECO:0000313" key="10">
    <source>
        <dbReference type="EMBL" id="MBC8541713.1"/>
    </source>
</evidence>
<comment type="catalytic activity">
    <reaction evidence="1 7">
        <text>[(1-&gt;4)-alpha-D-glucosyl](n) + ADP-alpha-D-glucose = [(1-&gt;4)-alpha-D-glucosyl](n+1) + ADP + H(+)</text>
        <dbReference type="Rhea" id="RHEA:18189"/>
        <dbReference type="Rhea" id="RHEA-COMP:9584"/>
        <dbReference type="Rhea" id="RHEA-COMP:9587"/>
        <dbReference type="ChEBI" id="CHEBI:15378"/>
        <dbReference type="ChEBI" id="CHEBI:15444"/>
        <dbReference type="ChEBI" id="CHEBI:57498"/>
        <dbReference type="ChEBI" id="CHEBI:456216"/>
        <dbReference type="EC" id="2.4.1.21"/>
    </reaction>
</comment>
<dbReference type="CDD" id="cd03791">
    <property type="entry name" value="GT5_Glycogen_synthase_DULL1-like"/>
    <property type="match status" value="1"/>
</dbReference>
<dbReference type="GO" id="GO:0009011">
    <property type="term" value="F:alpha-1,4-glucan glucosyltransferase (ADP-glucose donor) activity"/>
    <property type="evidence" value="ECO:0007669"/>
    <property type="project" value="UniProtKB-UniRule"/>
</dbReference>
<dbReference type="NCBIfam" id="TIGR02095">
    <property type="entry name" value="glgA"/>
    <property type="match status" value="1"/>
</dbReference>
<dbReference type="AlphaFoldDB" id="A0A926HZR2"/>
<protein>
    <recommendedName>
        <fullName evidence="7">Glycogen synthase</fullName>
        <ecNumber evidence="7">2.4.1.21</ecNumber>
    </recommendedName>
    <alternativeName>
        <fullName evidence="7">Starch [bacterial glycogen] synthase</fullName>
    </alternativeName>
</protein>
<dbReference type="EC" id="2.4.1.21" evidence="7"/>
<feature type="domain" description="Starch synthase catalytic" evidence="9">
    <location>
        <begin position="2"/>
        <end position="234"/>
    </location>
</feature>